<reference evidence="4 5" key="1">
    <citation type="submission" date="2020-08" db="EMBL/GenBank/DDBJ databases">
        <title>Genomic Encyclopedia of Type Strains, Phase IV (KMG-IV): sequencing the most valuable type-strain genomes for metagenomic binning, comparative biology and taxonomic classification.</title>
        <authorList>
            <person name="Goeker M."/>
        </authorList>
    </citation>
    <scope>NUCLEOTIDE SEQUENCE [LARGE SCALE GENOMIC DNA]</scope>
    <source>
        <strain evidence="4 5">DSM 11805</strain>
    </source>
</reference>
<dbReference type="PANTHER" id="PTHR39198:SF1">
    <property type="entry name" value="ALPHA-GALACTOSIDASE NEW3 DOMAIN-CONTAINING PROTEIN"/>
    <property type="match status" value="1"/>
</dbReference>
<dbReference type="RefSeq" id="WP_184244909.1">
    <property type="nucleotide sequence ID" value="NZ_BAAACU010000002.1"/>
</dbReference>
<comment type="caution">
    <text evidence="4">The sequence shown here is derived from an EMBL/GenBank/DDBJ whole genome shotgun (WGS) entry which is preliminary data.</text>
</comment>
<evidence type="ECO:0000313" key="5">
    <source>
        <dbReference type="Proteomes" id="UP000572212"/>
    </source>
</evidence>
<feature type="chain" id="PRO_5039630925" evidence="2">
    <location>
        <begin position="30"/>
        <end position="387"/>
    </location>
</feature>
<keyword evidence="5" id="KW-1185">Reference proteome</keyword>
<organism evidence="4 5">
    <name type="scientific">Gracilibacillus halotolerans</name>
    <dbReference type="NCBI Taxonomy" id="74386"/>
    <lineage>
        <taxon>Bacteria</taxon>
        <taxon>Bacillati</taxon>
        <taxon>Bacillota</taxon>
        <taxon>Bacilli</taxon>
        <taxon>Bacillales</taxon>
        <taxon>Bacillaceae</taxon>
        <taxon>Gracilibacillus</taxon>
    </lineage>
</organism>
<keyword evidence="2" id="KW-0732">Signal</keyword>
<accession>A0A841RJL3</accession>
<evidence type="ECO:0000256" key="2">
    <source>
        <dbReference type="SAM" id="SignalP"/>
    </source>
</evidence>
<keyword evidence="1" id="KW-0472">Membrane</keyword>
<evidence type="ECO:0000313" key="4">
    <source>
        <dbReference type="EMBL" id="MBB6512057.1"/>
    </source>
</evidence>
<dbReference type="Pfam" id="PF10633">
    <property type="entry name" value="NPCBM_assoc"/>
    <property type="match status" value="1"/>
</dbReference>
<dbReference type="InterPro" id="IPR013783">
    <property type="entry name" value="Ig-like_fold"/>
</dbReference>
<dbReference type="AlphaFoldDB" id="A0A841RJL3"/>
<proteinExistence type="predicted"/>
<dbReference type="Gene3D" id="2.60.40.10">
    <property type="entry name" value="Immunoglobulins"/>
    <property type="match status" value="2"/>
</dbReference>
<dbReference type="Proteomes" id="UP000572212">
    <property type="component" value="Unassembled WGS sequence"/>
</dbReference>
<dbReference type="InterPro" id="IPR018905">
    <property type="entry name" value="A-galactase_NEW3"/>
</dbReference>
<gene>
    <name evidence="4" type="ORF">GGQ92_000838</name>
</gene>
<protein>
    <submittedName>
        <fullName evidence="4">Putative membrane protein</fullName>
    </submittedName>
</protein>
<feature type="signal peptide" evidence="2">
    <location>
        <begin position="1"/>
        <end position="29"/>
    </location>
</feature>
<sequence length="387" mass="41947">MFNKQKKILSYFLIFLLSFSLIKPTSLEAVEGVSLFTPYTGLSATPGETINYSVDVINDSSSIQNMSFSLEDFPKEWEYSLTAGGREIKELSVRANSEEVITLDITTPLEVKKADYRFSLVASDGNNKTRLPFVVTISEQGTLATELTSDQTNLQGHADSDFSYSITLRNRTAEEQNYALSSKAESGWGVAFKSGSDSISSISVEPNGTANINVKVTPPESIAEGTYKIPIRAESGNMTADLELEATITGSYDMELTTPEGNLSTNITAGQDKTVELVIKNTGTATLTDIELSATTPPDWETEFDKETIPEIEPGKSETVKATIEASSDAIAGDYVASFTAKSAEKSAEATYRIAVKTSTLWGIVAVLIIVGVVAGLYYIVRKYGRR</sequence>
<feature type="transmembrane region" description="Helical" evidence="1">
    <location>
        <begin position="361"/>
        <end position="381"/>
    </location>
</feature>
<evidence type="ECO:0000259" key="3">
    <source>
        <dbReference type="Pfam" id="PF10633"/>
    </source>
</evidence>
<feature type="domain" description="Alpha-galactosidase NEW3" evidence="3">
    <location>
        <begin position="267"/>
        <end position="342"/>
    </location>
</feature>
<evidence type="ECO:0000256" key="1">
    <source>
        <dbReference type="SAM" id="Phobius"/>
    </source>
</evidence>
<name>A0A841RJL3_9BACI</name>
<dbReference type="EMBL" id="JACHON010000002">
    <property type="protein sequence ID" value="MBB6512057.1"/>
    <property type="molecule type" value="Genomic_DNA"/>
</dbReference>
<keyword evidence="1" id="KW-1133">Transmembrane helix</keyword>
<keyword evidence="1" id="KW-0812">Transmembrane</keyword>
<dbReference type="PANTHER" id="PTHR39198">
    <property type="entry name" value="HYPOTHETICAL MEMBRANE PROTEIN, CONSERVED"/>
    <property type="match status" value="1"/>
</dbReference>